<keyword evidence="3 6" id="KW-0336">GPI-anchor</keyword>
<comment type="caution">
    <text evidence="9">The sequence shown here is derived from an EMBL/GenBank/DDBJ whole genome shotgun (WGS) entry which is preliminary data.</text>
</comment>
<evidence type="ECO:0000313" key="9">
    <source>
        <dbReference type="EMBL" id="KAA8904722.1"/>
    </source>
</evidence>
<keyword evidence="10" id="KW-1185">Reference proteome</keyword>
<dbReference type="OrthoDB" id="421038at2759"/>
<evidence type="ECO:0000256" key="3">
    <source>
        <dbReference type="ARBA" id="ARBA00022622"/>
    </source>
</evidence>
<dbReference type="PANTHER" id="PTHR31468">
    <property type="entry name" value="1,3-BETA-GLUCANOSYLTRANSFERASE GAS1"/>
    <property type="match status" value="1"/>
</dbReference>
<proteinExistence type="inferred from homology"/>
<protein>
    <recommendedName>
        <fullName evidence="6">1,3-beta-glucanosyltransferase</fullName>
        <ecNumber evidence="6">2.4.1.-</ecNumber>
    </recommendedName>
</protein>
<dbReference type="Pfam" id="PF14087">
    <property type="entry name" value="DUF4267"/>
    <property type="match status" value="1"/>
</dbReference>
<accession>A0A642UT43</accession>
<evidence type="ECO:0000256" key="4">
    <source>
        <dbReference type="ARBA" id="ARBA00022729"/>
    </source>
</evidence>
<dbReference type="InterPro" id="IPR004886">
    <property type="entry name" value="Glucanosyltransferase"/>
</dbReference>
<comment type="similarity">
    <text evidence="2 6">Belongs to the glycosyl hydrolase 72 family.</text>
</comment>
<dbReference type="GO" id="GO:0071970">
    <property type="term" value="P:fungal-type cell wall (1-&gt;3)-beta-D-glucan biosynthetic process"/>
    <property type="evidence" value="ECO:0007669"/>
    <property type="project" value="TreeGrafter"/>
</dbReference>
<comment type="function">
    <text evidence="6">Splits internally a 1,3-beta-glucan molecule and transfers the newly generated reducing end (the donor) to the non-reducing end of another 1,3-beta-glucan molecule (the acceptor) forming a 1,3-beta linkage, resulting in the elongation of 1,3-beta-glucan chains in the cell wall.</text>
</comment>
<dbReference type="GO" id="GO:0098552">
    <property type="term" value="C:side of membrane"/>
    <property type="evidence" value="ECO:0007669"/>
    <property type="project" value="UniProtKB-KW"/>
</dbReference>
<name>A0A642UT43_9ASCO</name>
<dbReference type="EMBL" id="SWFS01000425">
    <property type="protein sequence ID" value="KAA8904722.1"/>
    <property type="molecule type" value="Genomic_DNA"/>
</dbReference>
<feature type="transmembrane region" description="Helical" evidence="8">
    <location>
        <begin position="615"/>
        <end position="636"/>
    </location>
</feature>
<feature type="compositionally biased region" description="Basic and acidic residues" evidence="7">
    <location>
        <begin position="547"/>
        <end position="556"/>
    </location>
</feature>
<keyword evidence="6" id="KW-0808">Transferase</keyword>
<keyword evidence="4" id="KW-0732">Signal</keyword>
<evidence type="ECO:0000256" key="1">
    <source>
        <dbReference type="ARBA" id="ARBA00004589"/>
    </source>
</evidence>
<gene>
    <name evidence="9" type="ORF">TRICI_005419</name>
</gene>
<feature type="transmembrane region" description="Helical" evidence="8">
    <location>
        <begin position="48"/>
        <end position="70"/>
    </location>
</feature>
<feature type="transmembrane region" description="Helical" evidence="8">
    <location>
        <begin position="82"/>
        <end position="103"/>
    </location>
</feature>
<evidence type="ECO:0000256" key="5">
    <source>
        <dbReference type="ARBA" id="ARBA00023180"/>
    </source>
</evidence>
<comment type="subcellular location">
    <subcellularLocation>
        <location evidence="6">Cell membrane</location>
        <topology evidence="6">Lipid-anchor</topology>
        <topology evidence="6">GPI-anchor</topology>
    </subcellularLocation>
    <subcellularLocation>
        <location evidence="1">Membrane</location>
        <topology evidence="1">Lipid-anchor</topology>
        <topology evidence="1">GPI-anchor</topology>
    </subcellularLocation>
</comment>
<keyword evidence="5" id="KW-0325">Glycoprotein</keyword>
<dbReference type="Proteomes" id="UP000761534">
    <property type="component" value="Unassembled WGS sequence"/>
</dbReference>
<dbReference type="GO" id="GO:0042124">
    <property type="term" value="F:1,3-beta-glucanosyltransferase activity"/>
    <property type="evidence" value="ECO:0007669"/>
    <property type="project" value="TreeGrafter"/>
</dbReference>
<keyword evidence="8" id="KW-1133">Transmembrane helix</keyword>
<dbReference type="GO" id="GO:0031505">
    <property type="term" value="P:fungal-type cell wall organization"/>
    <property type="evidence" value="ECO:0007669"/>
    <property type="project" value="TreeGrafter"/>
</dbReference>
<evidence type="ECO:0000313" key="10">
    <source>
        <dbReference type="Proteomes" id="UP000761534"/>
    </source>
</evidence>
<evidence type="ECO:0000256" key="8">
    <source>
        <dbReference type="SAM" id="Phobius"/>
    </source>
</evidence>
<feature type="transmembrane region" description="Helical" evidence="8">
    <location>
        <begin position="177"/>
        <end position="195"/>
    </location>
</feature>
<dbReference type="Pfam" id="PF03198">
    <property type="entry name" value="Glyco_hydro_72"/>
    <property type="match status" value="1"/>
</dbReference>
<keyword evidence="6 8" id="KW-0472">Membrane</keyword>
<evidence type="ECO:0000256" key="6">
    <source>
        <dbReference type="RuleBase" id="RU361209"/>
    </source>
</evidence>
<feature type="compositionally biased region" description="Polar residues" evidence="7">
    <location>
        <begin position="557"/>
        <end position="575"/>
    </location>
</feature>
<feature type="transmembrane region" description="Helical" evidence="8">
    <location>
        <begin position="109"/>
        <end position="127"/>
    </location>
</feature>
<evidence type="ECO:0000256" key="7">
    <source>
        <dbReference type="SAM" id="MobiDB-lite"/>
    </source>
</evidence>
<sequence>MLTNTTCLVIAGSLFGTICVSFGLNGIVRPQHALTFFEFDYPSTASEQALVNRLMVVYGARDIFMGIAVYSTTYYSNRKALGWILLALSGVAFVDGFVCYSNGHGHWNHWGYAPIVGLVGSIFIHYYPRLDLSRKLFVSTIAKRALWCIDRAVVKFGAAFPRRPSVMICSTKVAKKMLFVLVLLVLPLVVSGFEVNPIEIDGRQFVDSVTKKRVCLLEQIIIVRYLLLTGESFLLGALRVYTVNPDLNHDECMTMLAAAGIYLILDVNSPRVGESLNRYEPWTSYTPEYLEHILKVVHQFSGYNNTLGFFAGNEVINDDRSASNSPNYLKAVIRDIKTYIRYNSPRTIPVGYSAADDLRYRISLSKYLECGDDLSTVDFYGVNSYQWCGKQTFASSGYDVLVNDYKDYSLPLFFSEFGCNAVTPRLFQEIEALFSNPMTTVFSGGLVYEFSQEPNNYGLVEMDPNGNVYLMADFETLAKQYKAVSNNQAPPTKKVSRPKQCLDFYDNINTRNPLPDTFASSFIAKGIRSPQGQYVNVTSRETTHKIYGTDEKEITNKKLTSPSFNWSRKPSTPKQSSEKPKLDNREHDPKPQPQPGEQISDDQSEIHEHADNNSAAISFCSLVSFVLIALTTLSFIR</sequence>
<keyword evidence="6" id="KW-0449">Lipoprotein</keyword>
<dbReference type="InterPro" id="IPR025363">
    <property type="entry name" value="DUF4267"/>
</dbReference>
<feature type="region of interest" description="Disordered" evidence="7">
    <location>
        <begin position="547"/>
        <end position="605"/>
    </location>
</feature>
<dbReference type="PANTHER" id="PTHR31468:SF14">
    <property type="entry name" value="1,3-BETA-GLUCANOSYLTRANSFERASE GAS4"/>
    <property type="match status" value="1"/>
</dbReference>
<reference evidence="9" key="1">
    <citation type="journal article" date="2019" name="G3 (Bethesda)">
        <title>Genome Assemblies of Two Rare Opportunistic Yeast Pathogens: Diutina rugosa (syn. Candida rugosa) and Trichomonascus ciferrii (syn. Candida ciferrii).</title>
        <authorList>
            <person name="Mixao V."/>
            <person name="Saus E."/>
            <person name="Hansen A.P."/>
            <person name="Lass-Florl C."/>
            <person name="Gabaldon T."/>
        </authorList>
    </citation>
    <scope>NUCLEOTIDE SEQUENCE</scope>
    <source>
        <strain evidence="9">CBS 4856</strain>
    </source>
</reference>
<feature type="compositionally biased region" description="Basic and acidic residues" evidence="7">
    <location>
        <begin position="576"/>
        <end position="590"/>
    </location>
</feature>
<dbReference type="SUPFAM" id="SSF51445">
    <property type="entry name" value="(Trans)glycosidases"/>
    <property type="match status" value="1"/>
</dbReference>
<dbReference type="Gene3D" id="3.20.20.80">
    <property type="entry name" value="Glycosidases"/>
    <property type="match status" value="1"/>
</dbReference>
<dbReference type="GO" id="GO:0005886">
    <property type="term" value="C:plasma membrane"/>
    <property type="evidence" value="ECO:0007669"/>
    <property type="project" value="UniProtKB-SubCell"/>
</dbReference>
<dbReference type="VEuPathDB" id="FungiDB:TRICI_005419"/>
<dbReference type="InterPro" id="IPR017853">
    <property type="entry name" value="GH"/>
</dbReference>
<feature type="transmembrane region" description="Helical" evidence="8">
    <location>
        <begin position="7"/>
        <end position="28"/>
    </location>
</feature>
<evidence type="ECO:0000256" key="2">
    <source>
        <dbReference type="ARBA" id="ARBA00007528"/>
    </source>
</evidence>
<dbReference type="EC" id="2.4.1.-" evidence="6"/>
<keyword evidence="8" id="KW-0812">Transmembrane</keyword>
<dbReference type="AlphaFoldDB" id="A0A642UT43"/>
<organism evidence="9 10">
    <name type="scientific">Trichomonascus ciferrii</name>
    <dbReference type="NCBI Taxonomy" id="44093"/>
    <lineage>
        <taxon>Eukaryota</taxon>
        <taxon>Fungi</taxon>
        <taxon>Dikarya</taxon>
        <taxon>Ascomycota</taxon>
        <taxon>Saccharomycotina</taxon>
        <taxon>Dipodascomycetes</taxon>
        <taxon>Dipodascales</taxon>
        <taxon>Trichomonascaceae</taxon>
        <taxon>Trichomonascus</taxon>
        <taxon>Trichomonascus ciferrii complex</taxon>
    </lineage>
</organism>